<feature type="region of interest" description="Disordered" evidence="1">
    <location>
        <begin position="1"/>
        <end position="34"/>
    </location>
</feature>
<dbReference type="STRING" id="553466.SAMN04487950_3935"/>
<dbReference type="EMBL" id="FOTC01000007">
    <property type="protein sequence ID" value="SFL48820.1"/>
    <property type="molecule type" value="Genomic_DNA"/>
</dbReference>
<protein>
    <submittedName>
        <fullName evidence="2">Uncharacterized protein</fullName>
    </submittedName>
</protein>
<organism evidence="2 3">
    <name type="scientific">Halogranum rubrum</name>
    <dbReference type="NCBI Taxonomy" id="553466"/>
    <lineage>
        <taxon>Archaea</taxon>
        <taxon>Methanobacteriati</taxon>
        <taxon>Methanobacteriota</taxon>
        <taxon>Stenosarchaea group</taxon>
        <taxon>Halobacteria</taxon>
        <taxon>Halobacteriales</taxon>
        <taxon>Haloferacaceae</taxon>
    </lineage>
</organism>
<dbReference type="InterPro" id="IPR058315">
    <property type="entry name" value="DUF8002"/>
</dbReference>
<evidence type="ECO:0000256" key="1">
    <source>
        <dbReference type="SAM" id="MobiDB-lite"/>
    </source>
</evidence>
<evidence type="ECO:0000313" key="3">
    <source>
        <dbReference type="Proteomes" id="UP000199607"/>
    </source>
</evidence>
<keyword evidence="3" id="KW-1185">Reference proteome</keyword>
<dbReference type="Pfam" id="PF26009">
    <property type="entry name" value="DUF8002"/>
    <property type="match status" value="1"/>
</dbReference>
<feature type="compositionally biased region" description="Basic and acidic residues" evidence="1">
    <location>
        <begin position="18"/>
        <end position="29"/>
    </location>
</feature>
<sequence length="85" mass="9320">MADEQASSDAEERDDETDGQHDETSENHDPSVPQVELALYQLNVKVSGQATDELADVEESAIRLMDYLIEQTGTLEDKPDGRGLG</sequence>
<dbReference type="Proteomes" id="UP000199607">
    <property type="component" value="Unassembled WGS sequence"/>
</dbReference>
<dbReference type="RefSeq" id="WP_009365511.1">
    <property type="nucleotide sequence ID" value="NZ_FOTC01000007.1"/>
</dbReference>
<accession>A0A1I4I3S2</accession>
<gene>
    <name evidence="2" type="ORF">SAMN04487950_3935</name>
</gene>
<evidence type="ECO:0000313" key="2">
    <source>
        <dbReference type="EMBL" id="SFL48820.1"/>
    </source>
</evidence>
<proteinExistence type="predicted"/>
<name>A0A1I4I3S2_9EURY</name>
<reference evidence="3" key="1">
    <citation type="submission" date="2016-10" db="EMBL/GenBank/DDBJ databases">
        <authorList>
            <person name="Varghese N."/>
            <person name="Submissions S."/>
        </authorList>
    </citation>
    <scope>NUCLEOTIDE SEQUENCE [LARGE SCALE GENOMIC DNA]</scope>
    <source>
        <strain evidence="3">CGMCC 1.7738</strain>
    </source>
</reference>
<dbReference type="AlphaFoldDB" id="A0A1I4I3S2"/>